<dbReference type="PANTHER" id="PTHR11773">
    <property type="entry name" value="GLYCINE DEHYDROGENASE, DECARBOXYLATING"/>
    <property type="match status" value="1"/>
</dbReference>
<comment type="cofactor">
    <cofactor evidence="1 8">
        <name>pyridoxal 5'-phosphate</name>
        <dbReference type="ChEBI" id="CHEBI:597326"/>
    </cofactor>
</comment>
<dbReference type="InterPro" id="IPR049315">
    <property type="entry name" value="GDC-P_N"/>
</dbReference>
<evidence type="ECO:0000256" key="1">
    <source>
        <dbReference type="ARBA" id="ARBA00001933"/>
    </source>
</evidence>
<keyword evidence="12" id="KW-1185">Reference proteome</keyword>
<evidence type="ECO:0000313" key="12">
    <source>
        <dbReference type="Proteomes" id="UP000712570"/>
    </source>
</evidence>
<evidence type="ECO:0000256" key="6">
    <source>
        <dbReference type="ARBA" id="ARBA00023002"/>
    </source>
</evidence>
<comment type="similarity">
    <text evidence="3 8">Belongs to the GcvP family.</text>
</comment>
<dbReference type="InterPro" id="IPR015422">
    <property type="entry name" value="PyrdxlP-dep_Trfase_small"/>
</dbReference>
<dbReference type="NCBIfam" id="TIGR00461">
    <property type="entry name" value="gcvP"/>
    <property type="match status" value="1"/>
</dbReference>
<name>A0ABX0KWG3_9NEIS</name>
<dbReference type="Gene3D" id="3.90.1150.10">
    <property type="entry name" value="Aspartate Aminotransferase, domain 1"/>
    <property type="match status" value="2"/>
</dbReference>
<evidence type="ECO:0000256" key="8">
    <source>
        <dbReference type="HAMAP-Rule" id="MF_00711"/>
    </source>
</evidence>
<dbReference type="InterPro" id="IPR049316">
    <property type="entry name" value="GDC-P_C"/>
</dbReference>
<dbReference type="InterPro" id="IPR015421">
    <property type="entry name" value="PyrdxlP-dep_Trfase_major"/>
</dbReference>
<dbReference type="HAMAP" id="MF_00711">
    <property type="entry name" value="GcvP"/>
    <property type="match status" value="1"/>
</dbReference>
<dbReference type="SUPFAM" id="SSF53383">
    <property type="entry name" value="PLP-dependent transferases"/>
    <property type="match status" value="2"/>
</dbReference>
<evidence type="ECO:0000256" key="2">
    <source>
        <dbReference type="ARBA" id="ARBA00003788"/>
    </source>
</evidence>
<evidence type="ECO:0000256" key="4">
    <source>
        <dbReference type="ARBA" id="ARBA00011690"/>
    </source>
</evidence>
<dbReference type="RefSeq" id="WP_166825262.1">
    <property type="nucleotide sequence ID" value="NZ_JAAOLX010000004.1"/>
</dbReference>
<dbReference type="Pfam" id="PF02347">
    <property type="entry name" value="GDC-P"/>
    <property type="match status" value="2"/>
</dbReference>
<dbReference type="EMBL" id="JAAOLX010000004">
    <property type="protein sequence ID" value="NHQ86434.1"/>
    <property type="molecule type" value="Genomic_DNA"/>
</dbReference>
<dbReference type="CDD" id="cd00613">
    <property type="entry name" value="GDC-P"/>
    <property type="match status" value="2"/>
</dbReference>
<evidence type="ECO:0000256" key="3">
    <source>
        <dbReference type="ARBA" id="ARBA00010756"/>
    </source>
</evidence>
<sequence>MTTASLSHLEDHAAFVARHIGPNAAEEAAMLATLGYTTRADLIKNIVPAAIARQDALPLGEFTQAKSEAGALATLKAIAGKNVLKKSMIGQGYYGTHTPSVILRNILENPAWYTAYTPYQPEISQGRLEAIINFQQMITDMTGMAIANASMLDEGTAAAEAMTLLLRMSKSKSTIFYVAADVLPQTREVIATRAAPLGVEVRTGLGEAGDGFGVLLQYPGVNGDVPDYRALVADLHAKGTLVVVAADLLALTLLEAPGTWGADVVVGNSQRFGVPLGFGGPHAGYLATRDEFKRSMPGRLVGITVDAQGKSAYRLALQTREQHIRREKATSNICTAQVLLAVMASMYAVYHGPAGLKRIAHRVHRLTSILAAGLKQLDVKVLNENWFDTLTIAVKDASAIHTLAHAQGINLRHIDATTLGVSLDETSTREDIAVLWNIFAAGKTLPAVDAIDAEIAGALPGELLRQTDFLTHPTFNRYHSETEMMRYLRSLADKDLALDRTMIPLGSCTMKLNAASEMMPVTWPEFANVHPFAPNAQTAGYREMIAQLEAMLCAATGYAGVSLQPNAGSQGEYAGLLIIKAYHASRNDAARNIVLIPASAHGTNPASAQMAGLTVVVVACDEAGNIDLADLRAKADKHSANIAAIMITYPSTHGVFEESVKEVCEIVHGHGGQVYIDGANMNAMVGLCAPGQFGGDVSHLNLHKTFCIPHGGGGPGVGPVAVAAHLVPFLPNQESSGYVRGEQGIGAVSAAPYGSAAILPISWMYIAMMGAEGLKSATEVAILNANYIAKRLAPFYPVLYSGHDGLVAHECILDLRPLKDASGISNEDVAKRLMDYGFHAPTMSFPVPGTLMVEPTESESKAELDRFIDAMIAIRSEIDRVVSGEWTLADNPLVNAPHTVEVLTAETWEHGYSRATAAFPLESIKRNKYWPPVGRADNVYGDRNLFCACLPMSDYE</sequence>
<gene>
    <name evidence="8 11" type="primary">gcvP</name>
    <name evidence="11" type="ORF">HA050_09935</name>
</gene>
<comment type="function">
    <text evidence="2 8">The glycine cleavage system catalyzes the degradation of glycine. The P protein binds the alpha-amino group of glycine through its pyridoxal phosphate cofactor; CO(2) is released and the remaining methylamine moiety is then transferred to the lipoamide cofactor of the H protein.</text>
</comment>
<dbReference type="InterPro" id="IPR020581">
    <property type="entry name" value="GDC_P"/>
</dbReference>
<dbReference type="Gene3D" id="3.40.640.10">
    <property type="entry name" value="Type I PLP-dependent aspartate aminotransferase-like (Major domain)"/>
    <property type="match status" value="2"/>
</dbReference>
<dbReference type="Proteomes" id="UP000712570">
    <property type="component" value="Unassembled WGS sequence"/>
</dbReference>
<dbReference type="NCBIfam" id="NF003346">
    <property type="entry name" value="PRK04366.1"/>
    <property type="match status" value="1"/>
</dbReference>
<protein>
    <recommendedName>
        <fullName evidence="8">Glycine dehydrogenase (decarboxylating)</fullName>
        <ecNumber evidence="8">1.4.4.2</ecNumber>
    </recommendedName>
    <alternativeName>
        <fullName evidence="8">Glycine cleavage system P-protein</fullName>
    </alternativeName>
    <alternativeName>
        <fullName evidence="8">Glycine decarboxylase</fullName>
    </alternativeName>
    <alternativeName>
        <fullName evidence="8">Glycine dehydrogenase (aminomethyl-transferring)</fullName>
    </alternativeName>
</protein>
<evidence type="ECO:0000256" key="5">
    <source>
        <dbReference type="ARBA" id="ARBA00022898"/>
    </source>
</evidence>
<keyword evidence="6 8" id="KW-0560">Oxidoreductase</keyword>
<comment type="catalytic activity">
    <reaction evidence="7 8">
        <text>N(6)-[(R)-lipoyl]-L-lysyl-[glycine-cleavage complex H protein] + glycine + H(+) = N(6)-[(R)-S(8)-aminomethyldihydrolipoyl]-L-lysyl-[glycine-cleavage complex H protein] + CO2</text>
        <dbReference type="Rhea" id="RHEA:24304"/>
        <dbReference type="Rhea" id="RHEA-COMP:10494"/>
        <dbReference type="Rhea" id="RHEA-COMP:10495"/>
        <dbReference type="ChEBI" id="CHEBI:15378"/>
        <dbReference type="ChEBI" id="CHEBI:16526"/>
        <dbReference type="ChEBI" id="CHEBI:57305"/>
        <dbReference type="ChEBI" id="CHEBI:83099"/>
        <dbReference type="ChEBI" id="CHEBI:83143"/>
        <dbReference type="EC" id="1.4.4.2"/>
    </reaction>
</comment>
<dbReference type="Pfam" id="PF21478">
    <property type="entry name" value="GcvP2_C"/>
    <property type="match status" value="1"/>
</dbReference>
<dbReference type="InterPro" id="IPR015424">
    <property type="entry name" value="PyrdxlP-dep_Trfase"/>
</dbReference>
<feature type="domain" description="Glycine dehydrogenase C-terminal" evidence="10">
    <location>
        <begin position="777"/>
        <end position="898"/>
    </location>
</feature>
<evidence type="ECO:0000256" key="7">
    <source>
        <dbReference type="ARBA" id="ARBA00049026"/>
    </source>
</evidence>
<feature type="domain" description="Glycine cleavage system P-protein N-terminal" evidence="9">
    <location>
        <begin position="18"/>
        <end position="439"/>
    </location>
</feature>
<feature type="domain" description="Glycine cleavage system P-protein N-terminal" evidence="9">
    <location>
        <begin position="450"/>
        <end position="731"/>
    </location>
</feature>
<evidence type="ECO:0000313" key="11">
    <source>
        <dbReference type="EMBL" id="NHQ86434.1"/>
    </source>
</evidence>
<feature type="modified residue" description="N6-(pyridoxal phosphate)lysine" evidence="8">
    <location>
        <position position="704"/>
    </location>
</feature>
<organism evidence="11 12">
    <name type="scientific">Iodobacter violaceini</name>
    <dbReference type="NCBI Taxonomy" id="3044271"/>
    <lineage>
        <taxon>Bacteria</taxon>
        <taxon>Pseudomonadati</taxon>
        <taxon>Pseudomonadota</taxon>
        <taxon>Betaproteobacteria</taxon>
        <taxon>Neisseriales</taxon>
        <taxon>Chitinibacteraceae</taxon>
        <taxon>Iodobacter</taxon>
    </lineage>
</organism>
<proteinExistence type="inferred from homology"/>
<dbReference type="InterPro" id="IPR003437">
    <property type="entry name" value="GcvP"/>
</dbReference>
<dbReference type="PANTHER" id="PTHR11773:SF1">
    <property type="entry name" value="GLYCINE DEHYDROGENASE (DECARBOXYLATING), MITOCHONDRIAL"/>
    <property type="match status" value="1"/>
</dbReference>
<accession>A0ABX0KWG3</accession>
<dbReference type="EC" id="1.4.4.2" evidence="8"/>
<comment type="caution">
    <text evidence="11">The sequence shown here is derived from an EMBL/GenBank/DDBJ whole genome shotgun (WGS) entry which is preliminary data.</text>
</comment>
<evidence type="ECO:0000259" key="9">
    <source>
        <dbReference type="Pfam" id="PF02347"/>
    </source>
</evidence>
<evidence type="ECO:0000259" key="10">
    <source>
        <dbReference type="Pfam" id="PF21478"/>
    </source>
</evidence>
<keyword evidence="5 8" id="KW-0663">Pyridoxal phosphate</keyword>
<comment type="subunit">
    <text evidence="4 8">The glycine cleavage system is composed of four proteins: P, T, L and H.</text>
</comment>
<reference evidence="11 12" key="1">
    <citation type="submission" date="2020-03" db="EMBL/GenBank/DDBJ databases">
        <title>Draft genome sequence of environmentally isolated violet-colored cultures.</title>
        <authorList>
            <person name="Wilson H.S."/>
        </authorList>
    </citation>
    <scope>NUCLEOTIDE SEQUENCE [LARGE SCALE GENOMIC DNA]</scope>
    <source>
        <strain evidence="11 12">HSC-16F04</strain>
    </source>
</reference>
<dbReference type="GO" id="GO:0004375">
    <property type="term" value="F:glycine dehydrogenase (decarboxylating) activity"/>
    <property type="evidence" value="ECO:0007669"/>
    <property type="project" value="UniProtKB-EC"/>
</dbReference>